<keyword evidence="3" id="KW-1185">Reference proteome</keyword>
<dbReference type="PATRIC" id="fig|1003195.29.peg.4764"/>
<feature type="region of interest" description="Disordered" evidence="1">
    <location>
        <begin position="1"/>
        <end position="44"/>
    </location>
</feature>
<dbReference type="AlphaFoldDB" id="G8WV64"/>
<evidence type="ECO:0000313" key="3">
    <source>
        <dbReference type="Proteomes" id="UP000007842"/>
    </source>
</evidence>
<dbReference type="KEGG" id="scy:SCATT_47760"/>
<reference evidence="3" key="1">
    <citation type="submission" date="2011-12" db="EMBL/GenBank/DDBJ databases">
        <title>Complete genome sequence of Streptomyces cattleya strain DSM 46488.</title>
        <authorList>
            <person name="Ou H.-Y."/>
            <person name="Li P."/>
            <person name="Zhao C."/>
            <person name="O'Hagan D."/>
            <person name="Deng Z."/>
        </authorList>
    </citation>
    <scope>NUCLEOTIDE SEQUENCE [LARGE SCALE GENOMIC DNA]</scope>
    <source>
        <strain evidence="3">ATCC 35852 / DSM 46488 / JCM 4925 / NBRC 14057 / NRRL 8057</strain>
    </source>
</reference>
<proteinExistence type="predicted"/>
<dbReference type="EMBL" id="CP003219">
    <property type="protein sequence ID" value="AEW97147.1"/>
    <property type="molecule type" value="Genomic_DNA"/>
</dbReference>
<name>G8WV64_STREN</name>
<organism evidence="2 3">
    <name type="scientific">Streptantibioticus cattleyicolor (strain ATCC 35852 / DSM 46488 / JCM 4925 / NBRC 14057 / NRRL 8057)</name>
    <name type="common">Streptomyces cattleya</name>
    <dbReference type="NCBI Taxonomy" id="1003195"/>
    <lineage>
        <taxon>Bacteria</taxon>
        <taxon>Bacillati</taxon>
        <taxon>Actinomycetota</taxon>
        <taxon>Actinomycetes</taxon>
        <taxon>Kitasatosporales</taxon>
        <taxon>Streptomycetaceae</taxon>
        <taxon>Streptantibioticus</taxon>
    </lineage>
</organism>
<feature type="compositionally biased region" description="Polar residues" evidence="1">
    <location>
        <begin position="1"/>
        <end position="11"/>
    </location>
</feature>
<gene>
    <name evidence="2" type="ordered locus">SCATT_47760</name>
</gene>
<sequence>MQKLCSTQQKPSARPHTAPRLGRRTQPSAARRAAAAPPTAQGRA</sequence>
<accession>G8WV64</accession>
<dbReference type="STRING" id="1003195.SCATT_47760"/>
<evidence type="ECO:0000313" key="2">
    <source>
        <dbReference type="EMBL" id="AEW97147.1"/>
    </source>
</evidence>
<feature type="compositionally biased region" description="Low complexity" evidence="1">
    <location>
        <begin position="24"/>
        <end position="44"/>
    </location>
</feature>
<dbReference type="Proteomes" id="UP000007842">
    <property type="component" value="Chromosome"/>
</dbReference>
<evidence type="ECO:0000256" key="1">
    <source>
        <dbReference type="SAM" id="MobiDB-lite"/>
    </source>
</evidence>
<dbReference type="HOGENOM" id="CLU_3222493_0_0_11"/>
<protein>
    <submittedName>
        <fullName evidence="2">Uncharacterized protein</fullName>
    </submittedName>
</protein>